<dbReference type="PANTHER" id="PTHR35789:SF1">
    <property type="entry name" value="SPORE GERMINATION PROTEIN B3"/>
    <property type="match status" value="1"/>
</dbReference>
<comment type="caution">
    <text evidence="10">The sequence shown here is derived from an EMBL/GenBank/DDBJ whole genome shotgun (WGS) entry which is preliminary data.</text>
</comment>
<keyword evidence="4" id="KW-0732">Signal</keyword>
<comment type="similarity">
    <text evidence="2">Belongs to the GerABKC lipoprotein family.</text>
</comment>
<keyword evidence="6" id="KW-0564">Palmitate</keyword>
<dbReference type="InterPro" id="IPR038501">
    <property type="entry name" value="Spore_GerAC_C_sf"/>
</dbReference>
<dbReference type="PROSITE" id="PS51257">
    <property type="entry name" value="PROKAR_LIPOPROTEIN"/>
    <property type="match status" value="1"/>
</dbReference>
<evidence type="ECO:0000313" key="10">
    <source>
        <dbReference type="EMBL" id="MBP1995137.1"/>
    </source>
</evidence>
<protein>
    <submittedName>
        <fullName evidence="10">Ger(X)C family germination protein</fullName>
    </submittedName>
</protein>
<evidence type="ECO:0000256" key="2">
    <source>
        <dbReference type="ARBA" id="ARBA00007886"/>
    </source>
</evidence>
<reference evidence="10 11" key="1">
    <citation type="submission" date="2021-03" db="EMBL/GenBank/DDBJ databases">
        <title>Genomic Encyclopedia of Type Strains, Phase IV (KMG-IV): sequencing the most valuable type-strain genomes for metagenomic binning, comparative biology and taxonomic classification.</title>
        <authorList>
            <person name="Goeker M."/>
        </authorList>
    </citation>
    <scope>NUCLEOTIDE SEQUENCE [LARGE SCALE GENOMIC DNA]</scope>
    <source>
        <strain evidence="10 11">DSM 26048</strain>
    </source>
</reference>
<evidence type="ECO:0000259" key="9">
    <source>
        <dbReference type="Pfam" id="PF25198"/>
    </source>
</evidence>
<accession>A0ABS4J5M1</accession>
<dbReference type="InterPro" id="IPR008844">
    <property type="entry name" value="Spore_GerAC-like"/>
</dbReference>
<keyword evidence="11" id="KW-1185">Reference proteome</keyword>
<dbReference type="Pfam" id="PF25198">
    <property type="entry name" value="Spore_GerAC_N"/>
    <property type="match status" value="1"/>
</dbReference>
<comment type="subcellular location">
    <subcellularLocation>
        <location evidence="1">Membrane</location>
        <topology evidence="1">Lipid-anchor</topology>
    </subcellularLocation>
</comment>
<dbReference type="EMBL" id="JAGGLB010000031">
    <property type="protein sequence ID" value="MBP1995137.1"/>
    <property type="molecule type" value="Genomic_DNA"/>
</dbReference>
<dbReference type="RefSeq" id="WP_209976958.1">
    <property type="nucleotide sequence ID" value="NZ_JAGGLB010000031.1"/>
</dbReference>
<feature type="domain" description="Spore germination protein N-terminal" evidence="9">
    <location>
        <begin position="23"/>
        <end position="188"/>
    </location>
</feature>
<dbReference type="NCBIfam" id="TIGR02887">
    <property type="entry name" value="spore_ger_x_C"/>
    <property type="match status" value="1"/>
</dbReference>
<evidence type="ECO:0000256" key="7">
    <source>
        <dbReference type="ARBA" id="ARBA00023288"/>
    </source>
</evidence>
<dbReference type="Pfam" id="PF05504">
    <property type="entry name" value="Spore_GerAC"/>
    <property type="match status" value="1"/>
</dbReference>
<dbReference type="PANTHER" id="PTHR35789">
    <property type="entry name" value="SPORE GERMINATION PROTEIN B3"/>
    <property type="match status" value="1"/>
</dbReference>
<evidence type="ECO:0000256" key="6">
    <source>
        <dbReference type="ARBA" id="ARBA00023139"/>
    </source>
</evidence>
<sequence length="374" mass="42649">MNKLTFLFMLLAAVITLVTGCYDRVDLEEQTSSFLVGFDLDDENKLITYATNPVFSNQAEKKSQEIGVIADTPRQSRAKLEARTFGFLSYRKVQIILIGKRLLQQENWYELMDVILRDPKNPLTPRIVAFNGALSEIIDLNMKDQPMLPLLLRGMVDSKSARSETVQTTFQELDRQIYEKGVTPYISEVILDKEKEIVMNGTTLLDHKGKYKATLSMPETVVLQILQKQVKSAASITLRIPGKSKTGPFDTDRLSFNAEKIKTKISTSYSQDRFHFGIEIKMPIVLTERLFAHDVQTRGKQLESMIAKQMKEKFESLIRLIQKNKIDPIGLGVYARAYQYKPYSKVKEHWGEALAKADIQVDVKVMIRSMGPVK</sequence>
<keyword evidence="3" id="KW-0309">Germination</keyword>
<evidence type="ECO:0000256" key="3">
    <source>
        <dbReference type="ARBA" id="ARBA00022544"/>
    </source>
</evidence>
<proteinExistence type="inferred from homology"/>
<organism evidence="10 11">
    <name type="scientific">Paenibacillus eucommiae</name>
    <dbReference type="NCBI Taxonomy" id="1355755"/>
    <lineage>
        <taxon>Bacteria</taxon>
        <taxon>Bacillati</taxon>
        <taxon>Bacillota</taxon>
        <taxon>Bacilli</taxon>
        <taxon>Bacillales</taxon>
        <taxon>Paenibacillaceae</taxon>
        <taxon>Paenibacillus</taxon>
    </lineage>
</organism>
<dbReference type="Proteomes" id="UP001519287">
    <property type="component" value="Unassembled WGS sequence"/>
</dbReference>
<evidence type="ECO:0000259" key="8">
    <source>
        <dbReference type="Pfam" id="PF05504"/>
    </source>
</evidence>
<dbReference type="InterPro" id="IPR046953">
    <property type="entry name" value="Spore_GerAC-like_C"/>
</dbReference>
<keyword evidence="7" id="KW-0449">Lipoprotein</keyword>
<evidence type="ECO:0000256" key="4">
    <source>
        <dbReference type="ARBA" id="ARBA00022729"/>
    </source>
</evidence>
<gene>
    <name evidence="10" type="ORF">J2Z66_006779</name>
</gene>
<keyword evidence="5" id="KW-0472">Membrane</keyword>
<dbReference type="InterPro" id="IPR057336">
    <property type="entry name" value="GerAC_N"/>
</dbReference>
<evidence type="ECO:0000256" key="5">
    <source>
        <dbReference type="ARBA" id="ARBA00023136"/>
    </source>
</evidence>
<evidence type="ECO:0000313" key="11">
    <source>
        <dbReference type="Proteomes" id="UP001519287"/>
    </source>
</evidence>
<name>A0ABS4J5M1_9BACL</name>
<evidence type="ECO:0000256" key="1">
    <source>
        <dbReference type="ARBA" id="ARBA00004635"/>
    </source>
</evidence>
<feature type="domain" description="Spore germination GerAC-like C-terminal" evidence="8">
    <location>
        <begin position="200"/>
        <end position="371"/>
    </location>
</feature>
<dbReference type="Gene3D" id="3.30.300.210">
    <property type="entry name" value="Nutrient germinant receptor protein C, domain 3"/>
    <property type="match status" value="1"/>
</dbReference>